<dbReference type="STRING" id="1120918.SAMN05216249_11056"/>
<protein>
    <recommendedName>
        <fullName evidence="7 17">Pyruvate kinase</fullName>
        <ecNumber evidence="6 17">2.7.1.40</ecNumber>
    </recommendedName>
</protein>
<dbReference type="InterPro" id="IPR015795">
    <property type="entry name" value="Pyrv_Knase_C"/>
</dbReference>
<evidence type="ECO:0000256" key="14">
    <source>
        <dbReference type="ARBA" id="ARBA00022958"/>
    </source>
</evidence>
<dbReference type="PROSITE" id="PS00110">
    <property type="entry name" value="PYRUVATE_KINASE"/>
    <property type="match status" value="1"/>
</dbReference>
<feature type="domain" description="Pyruvate kinase C-terminal" evidence="21">
    <location>
        <begin position="360"/>
        <end position="474"/>
    </location>
</feature>
<evidence type="ECO:0000256" key="6">
    <source>
        <dbReference type="ARBA" id="ARBA00012142"/>
    </source>
</evidence>
<comment type="cofactor">
    <cofactor evidence="1">
        <name>Mg(2+)</name>
        <dbReference type="ChEBI" id="CHEBI:18420"/>
    </cofactor>
</comment>
<dbReference type="InterPro" id="IPR015793">
    <property type="entry name" value="Pyrv_Knase_brl"/>
</dbReference>
<dbReference type="GO" id="GO:0016301">
    <property type="term" value="F:kinase activity"/>
    <property type="evidence" value="ECO:0007669"/>
    <property type="project" value="UniProtKB-KW"/>
</dbReference>
<dbReference type="Proteomes" id="UP000198838">
    <property type="component" value="Unassembled WGS sequence"/>
</dbReference>
<dbReference type="InterPro" id="IPR015806">
    <property type="entry name" value="Pyrv_Knase_insert_dom_sf"/>
</dbReference>
<keyword evidence="14" id="KW-0630">Potassium</keyword>
<evidence type="ECO:0000256" key="15">
    <source>
        <dbReference type="ARBA" id="ARBA00023152"/>
    </source>
</evidence>
<dbReference type="GO" id="GO:0000287">
    <property type="term" value="F:magnesium ion binding"/>
    <property type="evidence" value="ECO:0007669"/>
    <property type="project" value="UniProtKB-UniRule"/>
</dbReference>
<dbReference type="EMBL" id="FOJY01000010">
    <property type="protein sequence ID" value="SFB13383.1"/>
    <property type="molecule type" value="Genomic_DNA"/>
</dbReference>
<keyword evidence="10" id="KW-0547">Nucleotide-binding</keyword>
<evidence type="ECO:0000256" key="10">
    <source>
        <dbReference type="ARBA" id="ARBA00022741"/>
    </source>
</evidence>
<evidence type="ECO:0000256" key="18">
    <source>
        <dbReference type="RuleBase" id="RU000504"/>
    </source>
</evidence>
<keyword evidence="15 18" id="KW-0324">Glycolysis</keyword>
<dbReference type="Gene3D" id="3.20.20.60">
    <property type="entry name" value="Phosphoenolpyruvate-binding domains"/>
    <property type="match status" value="1"/>
</dbReference>
<comment type="catalytic activity">
    <reaction evidence="18">
        <text>pyruvate + ATP = phosphoenolpyruvate + ADP + H(+)</text>
        <dbReference type="Rhea" id="RHEA:18157"/>
        <dbReference type="ChEBI" id="CHEBI:15361"/>
        <dbReference type="ChEBI" id="CHEBI:15378"/>
        <dbReference type="ChEBI" id="CHEBI:30616"/>
        <dbReference type="ChEBI" id="CHEBI:58702"/>
        <dbReference type="ChEBI" id="CHEBI:456216"/>
        <dbReference type="EC" id="2.7.1.40"/>
    </reaction>
</comment>
<evidence type="ECO:0000256" key="2">
    <source>
        <dbReference type="ARBA" id="ARBA00001958"/>
    </source>
</evidence>
<dbReference type="InterPro" id="IPR001697">
    <property type="entry name" value="Pyr_Knase"/>
</dbReference>
<dbReference type="InterPro" id="IPR008279">
    <property type="entry name" value="PEP-util_enz_mobile_dom"/>
</dbReference>
<comment type="cofactor">
    <cofactor evidence="2">
        <name>K(+)</name>
        <dbReference type="ChEBI" id="CHEBI:29103"/>
    </cofactor>
</comment>
<evidence type="ECO:0000256" key="13">
    <source>
        <dbReference type="ARBA" id="ARBA00022842"/>
    </source>
</evidence>
<dbReference type="InterPro" id="IPR018209">
    <property type="entry name" value="Pyrv_Knase_AS"/>
</dbReference>
<sequence length="584" mass="63401">MRSIRKTKVICTLGPASASEEVMTQLVESGMDVARFNFSHGTHEYMKEVYDRLDSIRKKCGKPVAALLDTKGPEIRIGTFAEGKIQLDEGQNFTLTTREVEGTKDIVTVSYKDLPKDVEVGGTILLDDGLIELKITSIDDDDIQCVVVNGGPVSDRKGVNVPNVELNMPYISQKDHDDIVFGIETGFDFIAASFTRTAADIYDIRSILKEHGRKDIAIIAKIENQQGVDNIDEIIQAADGIMVARGDMGVEIPLEDVPALQKVMIKKTYTQGKIVITATQMLDSMMKNPRPTRAEATDVANAIYDGTSAIMLSGETASGSYPVQALKTMVRIAKRTEQDINYEQRFRQRKPETLSDITGAISHASCMTAHDLGVAAIITVTKSGFTARMISKYRPSCPIIGCTTSEEAWRKLNICWGVTPLLIKVEDERNTDHMFDQSVDLCEELGLIDVGELVVITAGIPLGVSGTTNLVKVHVAGHVLIKGIGVSELKGRGRLCVCSNIKDVPDKFQKGDVLVVPVTNNSIIKQIKEASAIITEDKSSTSHAATVGLTLDIPVIIGATNATKILKTGSVVEVDAQKGIVINE</sequence>
<evidence type="ECO:0000313" key="23">
    <source>
        <dbReference type="Proteomes" id="UP000198838"/>
    </source>
</evidence>
<dbReference type="AlphaFoldDB" id="A0A1I0YMN5"/>
<dbReference type="Pfam" id="PF00391">
    <property type="entry name" value="PEP-utilizers"/>
    <property type="match status" value="1"/>
</dbReference>
<dbReference type="NCBIfam" id="NF004978">
    <property type="entry name" value="PRK06354.1"/>
    <property type="match status" value="1"/>
</dbReference>
<evidence type="ECO:0000256" key="17">
    <source>
        <dbReference type="NCBIfam" id="TIGR01064"/>
    </source>
</evidence>
<dbReference type="PRINTS" id="PR01050">
    <property type="entry name" value="PYRUVTKNASE"/>
</dbReference>
<name>A0A1I0YMN5_9FIRM</name>
<dbReference type="InterPro" id="IPR036637">
    <property type="entry name" value="Phosphohistidine_dom_sf"/>
</dbReference>
<feature type="domain" description="Pyruvate kinase barrel" evidence="19">
    <location>
        <begin position="4"/>
        <end position="325"/>
    </location>
</feature>
<keyword evidence="13 18" id="KW-0460">Magnesium</keyword>
<evidence type="ECO:0000259" key="21">
    <source>
        <dbReference type="Pfam" id="PF02887"/>
    </source>
</evidence>
<comment type="similarity">
    <text evidence="5 18">Belongs to the pyruvate kinase family.</text>
</comment>
<dbReference type="FunFam" id="2.40.33.10:FF:000001">
    <property type="entry name" value="Pyruvate kinase"/>
    <property type="match status" value="1"/>
</dbReference>
<feature type="domain" description="PEP-utilising enzyme mobile" evidence="20">
    <location>
        <begin position="508"/>
        <end position="579"/>
    </location>
</feature>
<dbReference type="FunFam" id="3.20.20.60:FF:000025">
    <property type="entry name" value="Pyruvate kinase"/>
    <property type="match status" value="1"/>
</dbReference>
<keyword evidence="12" id="KW-0067">ATP-binding</keyword>
<dbReference type="Gene3D" id="3.40.1380.20">
    <property type="entry name" value="Pyruvate kinase, C-terminal domain"/>
    <property type="match status" value="1"/>
</dbReference>
<dbReference type="SUPFAM" id="SSF52009">
    <property type="entry name" value="Phosphohistidine domain"/>
    <property type="match status" value="1"/>
</dbReference>
<dbReference type="InterPro" id="IPR036918">
    <property type="entry name" value="Pyrv_Knase_C_sf"/>
</dbReference>
<dbReference type="UniPathway" id="UPA00109">
    <property type="reaction ID" value="UER00188"/>
</dbReference>
<dbReference type="NCBIfam" id="TIGR01064">
    <property type="entry name" value="pyruv_kin"/>
    <property type="match status" value="1"/>
</dbReference>
<evidence type="ECO:0000256" key="5">
    <source>
        <dbReference type="ARBA" id="ARBA00008663"/>
    </source>
</evidence>
<evidence type="ECO:0000256" key="4">
    <source>
        <dbReference type="ARBA" id="ARBA00006237"/>
    </source>
</evidence>
<dbReference type="Gene3D" id="2.40.33.10">
    <property type="entry name" value="PK beta-barrel domain-like"/>
    <property type="match status" value="1"/>
</dbReference>
<comment type="pathway">
    <text evidence="3 18">Carbohydrate degradation; glycolysis; pyruvate from D-glyceraldehyde 3-phosphate: step 5/5.</text>
</comment>
<evidence type="ECO:0000259" key="19">
    <source>
        <dbReference type="Pfam" id="PF00224"/>
    </source>
</evidence>
<dbReference type="GO" id="GO:0004743">
    <property type="term" value="F:pyruvate kinase activity"/>
    <property type="evidence" value="ECO:0007669"/>
    <property type="project" value="UniProtKB-UniRule"/>
</dbReference>
<keyword evidence="11 18" id="KW-0418">Kinase</keyword>
<gene>
    <name evidence="22" type="ORF">SAMN05216249_11056</name>
</gene>
<dbReference type="GO" id="GO:0005524">
    <property type="term" value="F:ATP binding"/>
    <property type="evidence" value="ECO:0007669"/>
    <property type="project" value="UniProtKB-KW"/>
</dbReference>
<evidence type="ECO:0000256" key="11">
    <source>
        <dbReference type="ARBA" id="ARBA00022777"/>
    </source>
</evidence>
<dbReference type="InterPro" id="IPR011037">
    <property type="entry name" value="Pyrv_Knase-like_insert_dom_sf"/>
</dbReference>
<evidence type="ECO:0000259" key="20">
    <source>
        <dbReference type="Pfam" id="PF00391"/>
    </source>
</evidence>
<evidence type="ECO:0000256" key="16">
    <source>
        <dbReference type="ARBA" id="ARBA00023317"/>
    </source>
</evidence>
<dbReference type="GO" id="GO:0030955">
    <property type="term" value="F:potassium ion binding"/>
    <property type="evidence" value="ECO:0007669"/>
    <property type="project" value="UniProtKB-UniRule"/>
</dbReference>
<keyword evidence="8 18" id="KW-0808">Transferase</keyword>
<dbReference type="Pfam" id="PF02887">
    <property type="entry name" value="PK_C"/>
    <property type="match status" value="1"/>
</dbReference>
<dbReference type="SUPFAM" id="SSF52935">
    <property type="entry name" value="PK C-terminal domain-like"/>
    <property type="match status" value="1"/>
</dbReference>
<accession>A0A1I0YMN5</accession>
<evidence type="ECO:0000256" key="8">
    <source>
        <dbReference type="ARBA" id="ARBA00022679"/>
    </source>
</evidence>
<dbReference type="SUPFAM" id="SSF51621">
    <property type="entry name" value="Phosphoenolpyruvate/pyruvate domain"/>
    <property type="match status" value="1"/>
</dbReference>
<dbReference type="NCBIfam" id="NF004491">
    <property type="entry name" value="PRK05826.1"/>
    <property type="match status" value="1"/>
</dbReference>
<dbReference type="Pfam" id="PF00224">
    <property type="entry name" value="PK"/>
    <property type="match status" value="1"/>
</dbReference>
<reference evidence="22 23" key="1">
    <citation type="submission" date="2016-10" db="EMBL/GenBank/DDBJ databases">
        <authorList>
            <person name="de Groot N.N."/>
        </authorList>
    </citation>
    <scope>NUCLEOTIDE SEQUENCE [LARGE SCALE GENOMIC DNA]</scope>
    <source>
        <strain evidence="22 23">DSM 5522</strain>
    </source>
</reference>
<dbReference type="Gene3D" id="3.50.30.10">
    <property type="entry name" value="Phosphohistidine domain"/>
    <property type="match status" value="1"/>
</dbReference>
<dbReference type="SUPFAM" id="SSF50800">
    <property type="entry name" value="PK beta-barrel domain-like"/>
    <property type="match status" value="1"/>
</dbReference>
<evidence type="ECO:0000256" key="12">
    <source>
        <dbReference type="ARBA" id="ARBA00022840"/>
    </source>
</evidence>
<dbReference type="RefSeq" id="WP_092872493.1">
    <property type="nucleotide sequence ID" value="NZ_FOJY01000010.1"/>
</dbReference>
<evidence type="ECO:0000256" key="3">
    <source>
        <dbReference type="ARBA" id="ARBA00004997"/>
    </source>
</evidence>
<keyword evidence="23" id="KW-1185">Reference proteome</keyword>
<comment type="similarity">
    <text evidence="4">In the C-terminal section; belongs to the PEP-utilizing enzyme family.</text>
</comment>
<dbReference type="OrthoDB" id="9812123at2"/>
<evidence type="ECO:0000256" key="7">
    <source>
        <dbReference type="ARBA" id="ARBA00018587"/>
    </source>
</evidence>
<organism evidence="22 23">
    <name type="scientific">Acetitomaculum ruminis DSM 5522</name>
    <dbReference type="NCBI Taxonomy" id="1120918"/>
    <lineage>
        <taxon>Bacteria</taxon>
        <taxon>Bacillati</taxon>
        <taxon>Bacillota</taxon>
        <taxon>Clostridia</taxon>
        <taxon>Lachnospirales</taxon>
        <taxon>Lachnospiraceae</taxon>
        <taxon>Acetitomaculum</taxon>
    </lineage>
</organism>
<dbReference type="PANTHER" id="PTHR11817">
    <property type="entry name" value="PYRUVATE KINASE"/>
    <property type="match status" value="1"/>
</dbReference>
<keyword evidence="9" id="KW-0479">Metal-binding</keyword>
<dbReference type="InterPro" id="IPR015813">
    <property type="entry name" value="Pyrv/PenolPyrv_kinase-like_dom"/>
</dbReference>
<dbReference type="InterPro" id="IPR040442">
    <property type="entry name" value="Pyrv_kinase-like_dom_sf"/>
</dbReference>
<proteinExistence type="inferred from homology"/>
<dbReference type="EC" id="2.7.1.40" evidence="6 17"/>
<evidence type="ECO:0000256" key="9">
    <source>
        <dbReference type="ARBA" id="ARBA00022723"/>
    </source>
</evidence>
<keyword evidence="16 22" id="KW-0670">Pyruvate</keyword>
<evidence type="ECO:0000313" key="22">
    <source>
        <dbReference type="EMBL" id="SFB13383.1"/>
    </source>
</evidence>
<evidence type="ECO:0000256" key="1">
    <source>
        <dbReference type="ARBA" id="ARBA00001946"/>
    </source>
</evidence>